<keyword evidence="1" id="KW-0175">Coiled coil</keyword>
<accession>A0A858U2C2</accession>
<gene>
    <name evidence="3" type="ORF">HGG64_02510</name>
</gene>
<evidence type="ECO:0000313" key="3">
    <source>
        <dbReference type="EMBL" id="QJG66562.1"/>
    </source>
</evidence>
<feature type="transmembrane region" description="Helical" evidence="2">
    <location>
        <begin position="12"/>
        <end position="32"/>
    </location>
</feature>
<dbReference type="EMBL" id="CP051480">
    <property type="protein sequence ID" value="QJG66562.1"/>
    <property type="molecule type" value="Genomic_DNA"/>
</dbReference>
<dbReference type="RefSeq" id="WP_169580386.1">
    <property type="nucleotide sequence ID" value="NZ_CP051480.1"/>
</dbReference>
<sequence>MNSLKSKNKKIILSITTGVFILSTITVASLYAKYNSNRDDIIKDPKTGLTKEEEQKVRRYDPNNDEDFEKIRKYIIKVIKVLQRGTKNALKQLQINDYKIGIAYLEEAISFGRGATIIVNRAIEVSLRNDKKVLLREDRDALNGTLKEAVKALEIAKTNLRKLIQYQAIVNEEIEKLTAAITKADEAVTIPEFQISVDELGKLIIGARGIEAKAREMLLFEEADKLAKLISQASTKQSELQAKINSQSSKDQRESVRIFVAGLPEKISRLIEKSNKAIASVDMENVLKEINDLIISANKVKEFAKSLGLTPESDKIAAGVKQLEDEKDKLQNRLNEKNRTNMVLKDETKKIISELQKHIADAENTVSLDDLTNLISKLSSSIEKGNEIRSQLEREKLSKELTELKDTLSEARRTLEDVQSRKKDKEDQIKAEKENITKIIGDLDKDYSAANIESQKITGDTATLRKFKSTLELAETTYSRLTAETNDIKKYVNTETATLKAKIDELKTKLQAVEQSFAKNQAETSKIYIDKLLSSKNLVFYDGKPIDANLKTKPASSLDKTKDKFSVKYNGGPIDLDTKVDIELDYGDISGILYVKVNAERFGIKKSKIFSYAGFETLPRLLNKLEKKDYINLTHTGGINSILNKYGDFGKFLADFNSKTPTGRVQFLKENGFSIDWKFNDLKVLDRNLTIDSIVSNLDNSFTIKFTTRITVRNVTNESTFGNQAYILELIDKKGEASITLK</sequence>
<dbReference type="Proteomes" id="UP000501728">
    <property type="component" value="Chromosome"/>
</dbReference>
<keyword evidence="2" id="KW-0812">Transmembrane</keyword>
<feature type="coiled-coil region" evidence="1">
    <location>
        <begin position="313"/>
        <end position="365"/>
    </location>
</feature>
<dbReference type="KEGG" id="mphn:HGG64_02510"/>
<keyword evidence="2" id="KW-0472">Membrane</keyword>
<feature type="coiled-coil region" evidence="1">
    <location>
        <begin position="394"/>
        <end position="435"/>
    </location>
</feature>
<keyword evidence="4" id="KW-1185">Reference proteome</keyword>
<evidence type="ECO:0008006" key="5">
    <source>
        <dbReference type="Google" id="ProtNLM"/>
    </source>
</evidence>
<evidence type="ECO:0000256" key="2">
    <source>
        <dbReference type="SAM" id="Phobius"/>
    </source>
</evidence>
<dbReference type="AlphaFoldDB" id="A0A858U2C2"/>
<reference evidence="3 4" key="1">
    <citation type="submission" date="2020-04" db="EMBL/GenBank/DDBJ databases">
        <title>Novel Mycoplasma species detected in Phocoena phocoena (harbor porpoise) from the USA.</title>
        <authorList>
            <person name="Volokhov D.V."/>
        </authorList>
    </citation>
    <scope>NUCLEOTIDE SEQUENCE [LARGE SCALE GENOMIC DNA]</scope>
    <source>
        <strain evidence="3 4">C264-NAS</strain>
    </source>
</reference>
<name>A0A858U2C2_9MOLU</name>
<keyword evidence="2" id="KW-1133">Transmembrane helix</keyword>
<evidence type="ECO:0000256" key="1">
    <source>
        <dbReference type="SAM" id="Coils"/>
    </source>
</evidence>
<organism evidence="3 4">
    <name type="scientific">Mycoplasma phocoeninasale</name>
    <dbReference type="NCBI Taxonomy" id="2726117"/>
    <lineage>
        <taxon>Bacteria</taxon>
        <taxon>Bacillati</taxon>
        <taxon>Mycoplasmatota</taxon>
        <taxon>Mollicutes</taxon>
        <taxon>Mycoplasmataceae</taxon>
        <taxon>Mycoplasma</taxon>
    </lineage>
</organism>
<protein>
    <recommendedName>
        <fullName evidence="5">Chromosome segregation protein SMC</fullName>
    </recommendedName>
</protein>
<feature type="coiled-coil region" evidence="1">
    <location>
        <begin position="464"/>
        <end position="523"/>
    </location>
</feature>
<proteinExistence type="predicted"/>
<evidence type="ECO:0000313" key="4">
    <source>
        <dbReference type="Proteomes" id="UP000501728"/>
    </source>
</evidence>